<dbReference type="GO" id="GO:0016829">
    <property type="term" value="F:lyase activity"/>
    <property type="evidence" value="ECO:0007669"/>
    <property type="project" value="UniProtKB-KW"/>
</dbReference>
<reference evidence="4 5" key="1">
    <citation type="submission" date="2020-06" db="EMBL/GenBank/DDBJ databases">
        <authorList>
            <person name="Chanama M."/>
        </authorList>
    </citation>
    <scope>NUCLEOTIDE SEQUENCE [LARGE SCALE GENOMIC DNA]</scope>
    <source>
        <strain evidence="4 5">TBRC6557</strain>
    </source>
</reference>
<dbReference type="EMBL" id="JABWGO010000001">
    <property type="protein sequence ID" value="NUW38547.1"/>
    <property type="molecule type" value="Genomic_DNA"/>
</dbReference>
<evidence type="ECO:0000256" key="3">
    <source>
        <dbReference type="ARBA" id="ARBA00023239"/>
    </source>
</evidence>
<keyword evidence="4" id="KW-0413">Isomerase</keyword>
<evidence type="ECO:0000313" key="4">
    <source>
        <dbReference type="EMBL" id="NUW38547.1"/>
    </source>
</evidence>
<dbReference type="InterPro" id="IPR029045">
    <property type="entry name" value="ClpP/crotonase-like_dom_sf"/>
</dbReference>
<comment type="caution">
    <text evidence="4">The sequence shown here is derived from an EMBL/GenBank/DDBJ whole genome shotgun (WGS) entry which is preliminary data.</text>
</comment>
<sequence length="185" mass="18828">MIEVEVVDGVGVVRLAHGRVNALDVELCREIERVMRVLDGPESGVRAVVVTGVGRVFSAGVDLRRVVEGGAAYVAEFLPALSGAFRAVFDVGKPVVAAVSGHATGGSGRSWSGRWGCGAAEWRRSVVTALGGCQHDEGSVAVCSVQAAASRVERRAVRLGGVVPAGSVSPAGTEVAVAEGLLVGV</sequence>
<keyword evidence="3" id="KW-0456">Lyase</keyword>
<name>A0A7Y6II38_9ACTN</name>
<dbReference type="PANTHER" id="PTHR11941">
    <property type="entry name" value="ENOYL-COA HYDRATASE-RELATED"/>
    <property type="match status" value="1"/>
</dbReference>
<dbReference type="SUPFAM" id="SSF52096">
    <property type="entry name" value="ClpP/crotonase"/>
    <property type="match status" value="1"/>
</dbReference>
<dbReference type="Proteomes" id="UP000546126">
    <property type="component" value="Unassembled WGS sequence"/>
</dbReference>
<dbReference type="GO" id="GO:0016853">
    <property type="term" value="F:isomerase activity"/>
    <property type="evidence" value="ECO:0007669"/>
    <property type="project" value="UniProtKB-KW"/>
</dbReference>
<protein>
    <submittedName>
        <fullName evidence="4">Enoyl-CoA hydratase/isomerase family protein</fullName>
    </submittedName>
</protein>
<evidence type="ECO:0000256" key="2">
    <source>
        <dbReference type="ARBA" id="ARBA00023098"/>
    </source>
</evidence>
<organism evidence="4 5">
    <name type="scientific">Nonomuraea rhodomycinica</name>
    <dbReference type="NCBI Taxonomy" id="1712872"/>
    <lineage>
        <taxon>Bacteria</taxon>
        <taxon>Bacillati</taxon>
        <taxon>Actinomycetota</taxon>
        <taxon>Actinomycetes</taxon>
        <taxon>Streptosporangiales</taxon>
        <taxon>Streptosporangiaceae</taxon>
        <taxon>Nonomuraea</taxon>
    </lineage>
</organism>
<accession>A0A7Y6II38</accession>
<comment type="similarity">
    <text evidence="1">Belongs to the enoyl-CoA hydratase/isomerase family.</text>
</comment>
<proteinExistence type="inferred from homology"/>
<dbReference type="PANTHER" id="PTHR11941:SF169">
    <property type="entry name" value="(7AS)-7A-METHYL-1,5-DIOXO-2,3,5,6,7,7A-HEXAHYDRO-1H-INDENE-CARBOXYL-COA HYDROLASE"/>
    <property type="match status" value="1"/>
</dbReference>
<evidence type="ECO:0000313" key="5">
    <source>
        <dbReference type="Proteomes" id="UP000546126"/>
    </source>
</evidence>
<dbReference type="GO" id="GO:0006635">
    <property type="term" value="P:fatty acid beta-oxidation"/>
    <property type="evidence" value="ECO:0007669"/>
    <property type="project" value="TreeGrafter"/>
</dbReference>
<dbReference type="Pfam" id="PF00378">
    <property type="entry name" value="ECH_1"/>
    <property type="match status" value="1"/>
</dbReference>
<keyword evidence="2" id="KW-0443">Lipid metabolism</keyword>
<dbReference type="Gene3D" id="3.90.226.10">
    <property type="entry name" value="2-enoyl-CoA Hydratase, Chain A, domain 1"/>
    <property type="match status" value="1"/>
</dbReference>
<gene>
    <name evidence="4" type="ORF">HT134_00165</name>
</gene>
<keyword evidence="5" id="KW-1185">Reference proteome</keyword>
<dbReference type="CDD" id="cd06558">
    <property type="entry name" value="crotonase-like"/>
    <property type="match status" value="1"/>
</dbReference>
<dbReference type="InterPro" id="IPR001753">
    <property type="entry name" value="Enoyl-CoA_hydra/iso"/>
</dbReference>
<evidence type="ECO:0000256" key="1">
    <source>
        <dbReference type="ARBA" id="ARBA00005254"/>
    </source>
</evidence>
<dbReference type="AlphaFoldDB" id="A0A7Y6II38"/>